<name>A0A2T9YP51_9FUNG</name>
<dbReference type="PANTHER" id="PTHR12459">
    <property type="entry name" value="TRANSMEMBRANE PROTEIN 135-RELATED"/>
    <property type="match status" value="1"/>
</dbReference>
<dbReference type="OrthoDB" id="291792at2759"/>
<proteinExistence type="predicted"/>
<keyword evidence="2" id="KW-1185">Reference proteome</keyword>
<dbReference type="InterPro" id="IPR026749">
    <property type="entry name" value="Tmem135"/>
</dbReference>
<evidence type="ECO:0000313" key="2">
    <source>
        <dbReference type="Proteomes" id="UP000245383"/>
    </source>
</evidence>
<reference evidence="1 2" key="1">
    <citation type="journal article" date="2018" name="MBio">
        <title>Comparative Genomics Reveals the Core Gene Toolbox for the Fungus-Insect Symbiosis.</title>
        <authorList>
            <person name="Wang Y."/>
            <person name="Stata M."/>
            <person name="Wang W."/>
            <person name="Stajich J.E."/>
            <person name="White M.M."/>
            <person name="Moncalvo J.M."/>
        </authorList>
    </citation>
    <scope>NUCLEOTIDE SEQUENCE [LARGE SCALE GENOMIC DNA]</scope>
    <source>
        <strain evidence="1 2">SWE-8-4</strain>
    </source>
</reference>
<accession>A0A2T9YP51</accession>
<sequence length="543" mass="61676">MSGSLNVDLLTNFFEILAKITSYALTDYENEKVIKAFKSFQDKLQSLSSANLQQLAKSSEFPSIKRISCKHEGRNCTQNAIRGFVKAFVSGLGVKYAIDVIPAILTLKILKKPNILASIFKKDTLQFASFLSVSIGLYKSLLCGLRRLNSKNPNNSDWSNSFIAALLSSAVAVNFDKNRNRRFTLLLYMLTRSIQFSVSSTYNKWYENRAERIRNSQLLNRALSEPLLNQQDSKSKKVETNPQTGIVEFVNKMLQNYMPVILMSGASSVIVYIFLNESHILPKSYYRFLNQYSGLYRVHPDSPNGTLPALSQSIKDDLLCNGEFDSRILPGTTSVEKLKDIPYTAMFIDKMNPNFKHDWVQCAILHPSSESCYVAPFRWLYEAGIHSFNIYLFLNVVSSAVFKRGELIKNPLTMVFRILKSSFRSSIFFGTIVSIAVSVPCYMRKIFGKELGISYLLNGIIAGGSVMIESEPRRLEMAMYLVMRALELLWIKYLKSVNRTSHPLLENTAFSLSFAVLMTMYQNEPGRLNNMFRSILTRIFGKN</sequence>
<protein>
    <recommendedName>
        <fullName evidence="3">Transmembrane protein 135 N-terminal domain-containing protein</fullName>
    </recommendedName>
</protein>
<gene>
    <name evidence="1" type="ORF">BB561_002797</name>
</gene>
<comment type="caution">
    <text evidence="1">The sequence shown here is derived from an EMBL/GenBank/DDBJ whole genome shotgun (WGS) entry which is preliminary data.</text>
</comment>
<dbReference type="STRING" id="133385.A0A2T9YP51"/>
<dbReference type="PANTHER" id="PTHR12459:SF15">
    <property type="entry name" value="TRANSMEMBRANE PROTEIN 135"/>
    <property type="match status" value="1"/>
</dbReference>
<dbReference type="Proteomes" id="UP000245383">
    <property type="component" value="Unassembled WGS sequence"/>
</dbReference>
<organism evidence="1 2">
    <name type="scientific">Smittium simulii</name>
    <dbReference type="NCBI Taxonomy" id="133385"/>
    <lineage>
        <taxon>Eukaryota</taxon>
        <taxon>Fungi</taxon>
        <taxon>Fungi incertae sedis</taxon>
        <taxon>Zoopagomycota</taxon>
        <taxon>Kickxellomycotina</taxon>
        <taxon>Harpellomycetes</taxon>
        <taxon>Harpellales</taxon>
        <taxon>Legeriomycetaceae</taxon>
        <taxon>Smittium</taxon>
    </lineage>
</organism>
<evidence type="ECO:0000313" key="1">
    <source>
        <dbReference type="EMBL" id="PVU94106.1"/>
    </source>
</evidence>
<evidence type="ECO:0008006" key="3">
    <source>
        <dbReference type="Google" id="ProtNLM"/>
    </source>
</evidence>
<dbReference type="EMBL" id="MBFR01000101">
    <property type="protein sequence ID" value="PVU94106.1"/>
    <property type="molecule type" value="Genomic_DNA"/>
</dbReference>
<dbReference type="AlphaFoldDB" id="A0A2T9YP51"/>